<evidence type="ECO:0000256" key="3">
    <source>
        <dbReference type="ARBA" id="ARBA00022603"/>
    </source>
</evidence>
<evidence type="ECO:0000313" key="13">
    <source>
        <dbReference type="Proteomes" id="UP000285744"/>
    </source>
</evidence>
<evidence type="ECO:0000256" key="8">
    <source>
        <dbReference type="ARBA" id="ARBA00047942"/>
    </source>
</evidence>
<protein>
    <recommendedName>
        <fullName evidence="2">site-specific DNA-methyltransferase (adenine-specific)</fullName>
        <ecNumber evidence="2">2.1.1.72</ecNumber>
    </recommendedName>
</protein>
<evidence type="ECO:0000256" key="4">
    <source>
        <dbReference type="ARBA" id="ARBA00022679"/>
    </source>
</evidence>
<dbReference type="InterPro" id="IPR051537">
    <property type="entry name" value="DNA_Adenine_Mtase"/>
</dbReference>
<evidence type="ECO:0000256" key="5">
    <source>
        <dbReference type="ARBA" id="ARBA00022691"/>
    </source>
</evidence>
<keyword evidence="6" id="KW-0680">Restriction system</keyword>
<evidence type="ECO:0000256" key="9">
    <source>
        <dbReference type="SAM" id="MobiDB-lite"/>
    </source>
</evidence>
<dbReference type="SUPFAM" id="SSF116734">
    <property type="entry name" value="DNA methylase specificity domain"/>
    <property type="match status" value="1"/>
</dbReference>
<dbReference type="InterPro" id="IPR029063">
    <property type="entry name" value="SAM-dependent_MTases_sf"/>
</dbReference>
<dbReference type="Proteomes" id="UP000285744">
    <property type="component" value="Unassembled WGS sequence"/>
</dbReference>
<dbReference type="InterPro" id="IPR003356">
    <property type="entry name" value="DNA_methylase_A-5"/>
</dbReference>
<feature type="region of interest" description="Disordered" evidence="9">
    <location>
        <begin position="1"/>
        <end position="21"/>
    </location>
</feature>
<dbReference type="PANTHER" id="PTHR42933">
    <property type="entry name" value="SLR6095 PROTEIN"/>
    <property type="match status" value="1"/>
</dbReference>
<dbReference type="EC" id="2.1.1.72" evidence="2"/>
<comment type="catalytic activity">
    <reaction evidence="8">
        <text>a 2'-deoxyadenosine in DNA + S-adenosyl-L-methionine = an N(6)-methyl-2'-deoxyadenosine in DNA + S-adenosyl-L-homocysteine + H(+)</text>
        <dbReference type="Rhea" id="RHEA:15197"/>
        <dbReference type="Rhea" id="RHEA-COMP:12418"/>
        <dbReference type="Rhea" id="RHEA-COMP:12419"/>
        <dbReference type="ChEBI" id="CHEBI:15378"/>
        <dbReference type="ChEBI" id="CHEBI:57856"/>
        <dbReference type="ChEBI" id="CHEBI:59789"/>
        <dbReference type="ChEBI" id="CHEBI:90615"/>
        <dbReference type="ChEBI" id="CHEBI:90616"/>
        <dbReference type="EC" id="2.1.1.72"/>
    </reaction>
</comment>
<evidence type="ECO:0000259" key="11">
    <source>
        <dbReference type="Pfam" id="PF02384"/>
    </source>
</evidence>
<dbReference type="GO" id="GO:0008170">
    <property type="term" value="F:N-methyltransferase activity"/>
    <property type="evidence" value="ECO:0007669"/>
    <property type="project" value="InterPro"/>
</dbReference>
<keyword evidence="4" id="KW-0808">Transferase</keyword>
<dbReference type="GO" id="GO:0009307">
    <property type="term" value="P:DNA restriction-modification system"/>
    <property type="evidence" value="ECO:0007669"/>
    <property type="project" value="UniProtKB-KW"/>
</dbReference>
<dbReference type="SUPFAM" id="SSF53335">
    <property type="entry name" value="S-adenosyl-L-methionine-dependent methyltransferases"/>
    <property type="match status" value="1"/>
</dbReference>
<evidence type="ECO:0000259" key="10">
    <source>
        <dbReference type="Pfam" id="PF01420"/>
    </source>
</evidence>
<dbReference type="PROSITE" id="PS00092">
    <property type="entry name" value="N6_MTASE"/>
    <property type="match status" value="1"/>
</dbReference>
<dbReference type="InterPro" id="IPR000055">
    <property type="entry name" value="Restrct_endonuc_typeI_TRD"/>
</dbReference>
<dbReference type="GO" id="GO:0009007">
    <property type="term" value="F:site-specific DNA-methyltransferase (adenine-specific) activity"/>
    <property type="evidence" value="ECO:0007669"/>
    <property type="project" value="UniProtKB-EC"/>
</dbReference>
<dbReference type="GO" id="GO:0003677">
    <property type="term" value="F:DNA binding"/>
    <property type="evidence" value="ECO:0007669"/>
    <property type="project" value="UniProtKB-KW"/>
</dbReference>
<dbReference type="EMBL" id="RAQQ01000021">
    <property type="protein sequence ID" value="RKF24690.1"/>
    <property type="molecule type" value="Genomic_DNA"/>
</dbReference>
<accession>A0A420EVK1</accession>
<keyword evidence="5" id="KW-0949">S-adenosyl-L-methionine</keyword>
<organism evidence="12 13">
    <name type="scientific">Micromonospora globbae</name>
    <dbReference type="NCBI Taxonomy" id="1894969"/>
    <lineage>
        <taxon>Bacteria</taxon>
        <taxon>Bacillati</taxon>
        <taxon>Actinomycetota</taxon>
        <taxon>Actinomycetes</taxon>
        <taxon>Micromonosporales</taxon>
        <taxon>Micromonosporaceae</taxon>
        <taxon>Micromonospora</taxon>
    </lineage>
</organism>
<dbReference type="AlphaFoldDB" id="A0A420EVK1"/>
<dbReference type="Gene3D" id="3.40.50.150">
    <property type="entry name" value="Vaccinia Virus protein VP39"/>
    <property type="match status" value="1"/>
</dbReference>
<keyword evidence="3" id="KW-0489">Methyltransferase</keyword>
<dbReference type="Pfam" id="PF01420">
    <property type="entry name" value="Methylase_S"/>
    <property type="match status" value="1"/>
</dbReference>
<comment type="caution">
    <text evidence="12">The sequence shown here is derived from an EMBL/GenBank/DDBJ whole genome shotgun (WGS) entry which is preliminary data.</text>
</comment>
<evidence type="ECO:0000256" key="7">
    <source>
        <dbReference type="ARBA" id="ARBA00023125"/>
    </source>
</evidence>
<sequence>MAHRPAMTGRPSLDAGEARKTAADRRWMTRAEVARAAGVEEQAVSLWASRHPQSFPQPIRDGHRLRYQVDAVAEWLDGRKIHQKARRADDPRGMTYGQRFRFAVGLAAAPDVRAQAKRWPAELLQRLRAWADQLPVDTDPITFEAVVLSLLCVRKVDPAGWGELQRASRADTQAKVIEVTQRLPQQLAAATEKLRGLPTDWWPGCLSKLVKELSAAPMPAADTFDVLLDQFARRRHSSPDEYLVPAALARLMVRLVDPRPGQRVHDPCCGPGTLLVEAGRHLASIGERAMGGASTVLTGRATTDRTWQLATLNTVIHDLHCDLGDGPPADANEVDAGPGGYDVVLLNPPFGKAEWSVPASRTGWKWLCGRPAPYDTASAWLQAVALALGPQGRAAVVMPSPFASGLSGQALAVRRGLVEHGFVRCVITLSRNLFRETAVPVTVWILAHPGQPPREDILLIDARKATRGDGSYRMLTEAGCTAILHAYRRWLAGSAALSQGSSPVTAITVTRDEVRDHEYALQPDTYQPRRPHSAASALPDQRAPAEVPDRRGAGLVSLLGVAPAPTGDRPDYRPAPGAETTRDSLIGAVPADWWVGPLDQRCEIQPGPSTARLRDSDYLPDGVPMVMAGGIRDGGIAPDLKKRVGDWTVRRLDRYQLRRGDILLVRVGDTKRFGTVTAKEAGWLMGDTCIRVRPGSGVTPEYLAWYLGRSDVQGWLNANTLHGSRSSISKRSLSQLPLALPPTAIQHRIVAAGNLIDEEFVKWEELARNPDNGRAHVDAAARW</sequence>
<comment type="similarity">
    <text evidence="1">Belongs to the type-I restriction system S methylase family.</text>
</comment>
<feature type="domain" description="Type I restriction modification DNA specificity" evidence="10">
    <location>
        <begin position="592"/>
        <end position="751"/>
    </location>
</feature>
<dbReference type="InterPro" id="IPR002052">
    <property type="entry name" value="DNA_methylase_N6_adenine_CS"/>
</dbReference>
<evidence type="ECO:0000256" key="2">
    <source>
        <dbReference type="ARBA" id="ARBA00011900"/>
    </source>
</evidence>
<dbReference type="PRINTS" id="PR00507">
    <property type="entry name" value="N12N6MTFRASE"/>
</dbReference>
<reference evidence="12 13" key="1">
    <citation type="journal article" date="2018" name="Int. J. Syst. Evol. Microbiol.">
        <title>Micromonospora globbae sp. nov., an endophytic actinomycete isolated from roots of Globba winitii C. H. Wright.</title>
        <authorList>
            <person name="Kuncharoen N."/>
            <person name="Pittayakhajonwut P."/>
            <person name="Tanasupawat S."/>
        </authorList>
    </citation>
    <scope>NUCLEOTIDE SEQUENCE [LARGE SCALE GENOMIC DNA]</scope>
    <source>
        <strain evidence="12 13">WPS1-2</strain>
    </source>
</reference>
<dbReference type="InterPro" id="IPR044946">
    <property type="entry name" value="Restrct_endonuc_typeI_TRD_sf"/>
</dbReference>
<dbReference type="Pfam" id="PF02384">
    <property type="entry name" value="N6_Mtase"/>
    <property type="match status" value="1"/>
</dbReference>
<name>A0A420EVK1_9ACTN</name>
<feature type="region of interest" description="Disordered" evidence="9">
    <location>
        <begin position="520"/>
        <end position="548"/>
    </location>
</feature>
<dbReference type="GO" id="GO:0032259">
    <property type="term" value="P:methylation"/>
    <property type="evidence" value="ECO:0007669"/>
    <property type="project" value="UniProtKB-KW"/>
</dbReference>
<keyword evidence="7" id="KW-0238">DNA-binding</keyword>
<gene>
    <name evidence="12" type="ORF">D7I43_25290</name>
</gene>
<dbReference type="OrthoDB" id="9784823at2"/>
<evidence type="ECO:0000256" key="1">
    <source>
        <dbReference type="ARBA" id="ARBA00010923"/>
    </source>
</evidence>
<dbReference type="Gene3D" id="3.90.220.20">
    <property type="entry name" value="DNA methylase specificity domains"/>
    <property type="match status" value="1"/>
</dbReference>
<evidence type="ECO:0000313" key="12">
    <source>
        <dbReference type="EMBL" id="RKF24690.1"/>
    </source>
</evidence>
<proteinExistence type="inferred from homology"/>
<dbReference type="PANTHER" id="PTHR42933:SF4">
    <property type="entry name" value="TYPE I RESTRICTION ENZYME ECOKI METHYLASE SUBUNIT"/>
    <property type="match status" value="1"/>
</dbReference>
<evidence type="ECO:0000256" key="6">
    <source>
        <dbReference type="ARBA" id="ARBA00022747"/>
    </source>
</evidence>
<feature type="domain" description="DNA methylase adenine-specific" evidence="11">
    <location>
        <begin position="222"/>
        <end position="528"/>
    </location>
</feature>
<dbReference type="RefSeq" id="WP_120331057.1">
    <property type="nucleotide sequence ID" value="NZ_RAQQ01000021.1"/>
</dbReference>